<dbReference type="SUPFAM" id="SSF51905">
    <property type="entry name" value="FAD/NAD(P)-binding domain"/>
    <property type="match status" value="1"/>
</dbReference>
<proteinExistence type="inferred from homology"/>
<dbReference type="PANTHER" id="PTHR43563:SF1">
    <property type="entry name" value="AMINE OXIDASE [FLAVIN-CONTAINING] B"/>
    <property type="match status" value="1"/>
</dbReference>
<comment type="subcellular location">
    <subcellularLocation>
        <location evidence="1">Mitochondrion outer membrane</location>
        <topology evidence="1">Single-pass type IV membrane protein</topology>
        <orientation evidence="1">Cytoplasmic side</orientation>
    </subcellularLocation>
</comment>
<dbReference type="EMBL" id="CAJOBC010146025">
    <property type="protein sequence ID" value="CAF4660653.1"/>
    <property type="molecule type" value="Genomic_DNA"/>
</dbReference>
<evidence type="ECO:0000313" key="8">
    <source>
        <dbReference type="Proteomes" id="UP000663829"/>
    </source>
</evidence>
<dbReference type="EMBL" id="CAJNOQ010063179">
    <property type="protein sequence ID" value="CAF1675310.1"/>
    <property type="molecule type" value="Genomic_DNA"/>
</dbReference>
<dbReference type="GO" id="GO:0097621">
    <property type="term" value="F:monoamine oxidase activity"/>
    <property type="evidence" value="ECO:0007669"/>
    <property type="project" value="UniProtKB-EC"/>
</dbReference>
<dbReference type="EC" id="1.4.3.4" evidence="3"/>
<keyword evidence="8" id="KW-1185">Reference proteome</keyword>
<comment type="catalytic activity">
    <reaction evidence="4">
        <text>a secondary aliphatic amine + O2 + H2O = a primary amine + an aldehyde + H2O2</text>
        <dbReference type="Rhea" id="RHEA:26414"/>
        <dbReference type="ChEBI" id="CHEBI:15377"/>
        <dbReference type="ChEBI" id="CHEBI:15379"/>
        <dbReference type="ChEBI" id="CHEBI:16240"/>
        <dbReference type="ChEBI" id="CHEBI:17478"/>
        <dbReference type="ChEBI" id="CHEBI:58855"/>
        <dbReference type="ChEBI" id="CHEBI:65296"/>
        <dbReference type="EC" id="1.4.3.4"/>
    </reaction>
</comment>
<gene>
    <name evidence="6" type="ORF">GPM918_LOCUS46445</name>
    <name evidence="7" type="ORF">SRO942_LOCUS50630</name>
</gene>
<accession>A0A816GMF2</accession>
<comment type="similarity">
    <text evidence="2">Belongs to the flavin monoamine oxidase family.</text>
</comment>
<feature type="non-terminal residue" evidence="6">
    <location>
        <position position="1"/>
    </location>
</feature>
<dbReference type="Proteomes" id="UP000663829">
    <property type="component" value="Unassembled WGS sequence"/>
</dbReference>
<dbReference type="AlphaFoldDB" id="A0A816GMF2"/>
<evidence type="ECO:0000256" key="2">
    <source>
        <dbReference type="ARBA" id="ARBA00005995"/>
    </source>
</evidence>
<dbReference type="OrthoDB" id="8900045at2759"/>
<feature type="non-terminal residue" evidence="6">
    <location>
        <position position="158"/>
    </location>
</feature>
<dbReference type="Pfam" id="PF01593">
    <property type="entry name" value="Amino_oxidase"/>
    <property type="match status" value="1"/>
</dbReference>
<dbReference type="InterPro" id="IPR002937">
    <property type="entry name" value="Amino_oxidase"/>
</dbReference>
<comment type="caution">
    <text evidence="6">The sequence shown here is derived from an EMBL/GenBank/DDBJ whole genome shotgun (WGS) entry which is preliminary data.</text>
</comment>
<dbReference type="Gene3D" id="1.10.405.10">
    <property type="entry name" value="Guanine Nucleotide Dissociation Inhibitor, domain 1"/>
    <property type="match status" value="1"/>
</dbReference>
<sequence>MSHEVPLDEPWKCPNARDYDSKTVYTFLNERMWTNLAKQVLIIALESIMSADLGEISLLYFLFAVHDNGGIDEMLNGLGGAQDSKLIGGCGVLPITLMNIIGKDKIKLKSPVQHIDQSQKDYIVVTCKSSEQQYRCKCLILAISPTLCSRISYAPKMP</sequence>
<dbReference type="PANTHER" id="PTHR43563">
    <property type="entry name" value="AMINE OXIDASE"/>
    <property type="match status" value="1"/>
</dbReference>
<feature type="domain" description="Amine oxidase" evidence="5">
    <location>
        <begin position="37"/>
        <end position="157"/>
    </location>
</feature>
<evidence type="ECO:0000256" key="1">
    <source>
        <dbReference type="ARBA" id="ARBA00004362"/>
    </source>
</evidence>
<evidence type="ECO:0000313" key="7">
    <source>
        <dbReference type="EMBL" id="CAF4660653.1"/>
    </source>
</evidence>
<dbReference type="Gene3D" id="3.50.50.60">
    <property type="entry name" value="FAD/NAD(P)-binding domain"/>
    <property type="match status" value="1"/>
</dbReference>
<reference evidence="6" key="1">
    <citation type="submission" date="2021-02" db="EMBL/GenBank/DDBJ databases">
        <authorList>
            <person name="Nowell W R."/>
        </authorList>
    </citation>
    <scope>NUCLEOTIDE SEQUENCE</scope>
</reference>
<evidence type="ECO:0000256" key="4">
    <source>
        <dbReference type="ARBA" id="ARBA00048448"/>
    </source>
</evidence>
<evidence type="ECO:0000313" key="6">
    <source>
        <dbReference type="EMBL" id="CAF1675310.1"/>
    </source>
</evidence>
<dbReference type="Proteomes" id="UP000681722">
    <property type="component" value="Unassembled WGS sequence"/>
</dbReference>
<evidence type="ECO:0000256" key="3">
    <source>
        <dbReference type="ARBA" id="ARBA00012804"/>
    </source>
</evidence>
<evidence type="ECO:0000259" key="5">
    <source>
        <dbReference type="Pfam" id="PF01593"/>
    </source>
</evidence>
<dbReference type="InterPro" id="IPR036188">
    <property type="entry name" value="FAD/NAD-bd_sf"/>
</dbReference>
<organism evidence="6 8">
    <name type="scientific">Didymodactylos carnosus</name>
    <dbReference type="NCBI Taxonomy" id="1234261"/>
    <lineage>
        <taxon>Eukaryota</taxon>
        <taxon>Metazoa</taxon>
        <taxon>Spiralia</taxon>
        <taxon>Gnathifera</taxon>
        <taxon>Rotifera</taxon>
        <taxon>Eurotatoria</taxon>
        <taxon>Bdelloidea</taxon>
        <taxon>Philodinida</taxon>
        <taxon>Philodinidae</taxon>
        <taxon>Didymodactylos</taxon>
    </lineage>
</organism>
<protein>
    <recommendedName>
        <fullName evidence="3">monoamine oxidase</fullName>
        <ecNumber evidence="3">1.4.3.4</ecNumber>
    </recommendedName>
</protein>
<dbReference type="InterPro" id="IPR050703">
    <property type="entry name" value="Flavin_MAO"/>
</dbReference>
<name>A0A816GMF2_9BILA</name>
<dbReference type="GO" id="GO:0005741">
    <property type="term" value="C:mitochondrial outer membrane"/>
    <property type="evidence" value="ECO:0007669"/>
    <property type="project" value="UniProtKB-SubCell"/>
</dbReference>